<sequence length="77" mass="8747">METSSGKISVKIFSVLIFTPLCPCVTRSKEVVTRYSTHVRCVICSVFMLKTPQFPTLKPVVLIKSTPSRDNMRQQEK</sequence>
<name>A0A1J1HGR9_9DIPT</name>
<feature type="chain" id="PRO_5012068597" evidence="1">
    <location>
        <begin position="29"/>
        <end position="77"/>
    </location>
</feature>
<gene>
    <name evidence="2" type="ORF">CLUMA_CG001011</name>
</gene>
<dbReference type="AlphaFoldDB" id="A0A1J1HGR9"/>
<evidence type="ECO:0000256" key="1">
    <source>
        <dbReference type="SAM" id="SignalP"/>
    </source>
</evidence>
<accession>A0A1J1HGR9</accession>
<evidence type="ECO:0000313" key="3">
    <source>
        <dbReference type="Proteomes" id="UP000183832"/>
    </source>
</evidence>
<feature type="signal peptide" evidence="1">
    <location>
        <begin position="1"/>
        <end position="28"/>
    </location>
</feature>
<proteinExistence type="predicted"/>
<keyword evidence="1" id="KW-0732">Signal</keyword>
<protein>
    <submittedName>
        <fullName evidence="2">CLUMA_CG001011, isoform A</fullName>
    </submittedName>
</protein>
<keyword evidence="3" id="KW-1185">Reference proteome</keyword>
<evidence type="ECO:0000313" key="2">
    <source>
        <dbReference type="EMBL" id="CRK87207.1"/>
    </source>
</evidence>
<reference evidence="2 3" key="1">
    <citation type="submission" date="2015-04" db="EMBL/GenBank/DDBJ databases">
        <authorList>
            <person name="Syromyatnikov M.Y."/>
            <person name="Popov V.N."/>
        </authorList>
    </citation>
    <scope>NUCLEOTIDE SEQUENCE [LARGE SCALE GENOMIC DNA]</scope>
</reference>
<dbReference type="Proteomes" id="UP000183832">
    <property type="component" value="Unassembled WGS sequence"/>
</dbReference>
<organism evidence="2 3">
    <name type="scientific">Clunio marinus</name>
    <dbReference type="NCBI Taxonomy" id="568069"/>
    <lineage>
        <taxon>Eukaryota</taxon>
        <taxon>Metazoa</taxon>
        <taxon>Ecdysozoa</taxon>
        <taxon>Arthropoda</taxon>
        <taxon>Hexapoda</taxon>
        <taxon>Insecta</taxon>
        <taxon>Pterygota</taxon>
        <taxon>Neoptera</taxon>
        <taxon>Endopterygota</taxon>
        <taxon>Diptera</taxon>
        <taxon>Nematocera</taxon>
        <taxon>Chironomoidea</taxon>
        <taxon>Chironomidae</taxon>
        <taxon>Clunio</taxon>
    </lineage>
</organism>
<dbReference type="EMBL" id="CVRI01000004">
    <property type="protein sequence ID" value="CRK87207.1"/>
    <property type="molecule type" value="Genomic_DNA"/>
</dbReference>